<dbReference type="CDD" id="cd04433">
    <property type="entry name" value="AFD_class_I"/>
    <property type="match status" value="1"/>
</dbReference>
<comment type="caution">
    <text evidence="7">The sequence shown here is derived from an EMBL/GenBank/DDBJ whole genome shotgun (WGS) entry which is preliminary data.</text>
</comment>
<dbReference type="InterPro" id="IPR025110">
    <property type="entry name" value="AMP-bd_C"/>
</dbReference>
<evidence type="ECO:0000259" key="6">
    <source>
        <dbReference type="Pfam" id="PF13193"/>
    </source>
</evidence>
<keyword evidence="3" id="KW-0547">Nucleotide-binding</keyword>
<evidence type="ECO:0000313" key="7">
    <source>
        <dbReference type="EMBL" id="KAK7842118.1"/>
    </source>
</evidence>
<dbReference type="CDD" id="cd05904">
    <property type="entry name" value="4CL"/>
    <property type="match status" value="1"/>
</dbReference>
<dbReference type="InterPro" id="IPR045851">
    <property type="entry name" value="AMP-bd_C_sf"/>
</dbReference>
<dbReference type="GO" id="GO:0016405">
    <property type="term" value="F:CoA-ligase activity"/>
    <property type="evidence" value="ECO:0007669"/>
    <property type="project" value="TreeGrafter"/>
</dbReference>
<dbReference type="PANTHER" id="PTHR24096">
    <property type="entry name" value="LONG-CHAIN-FATTY-ACID--COA LIGASE"/>
    <property type="match status" value="1"/>
</dbReference>
<gene>
    <name evidence="7" type="primary">4CLL9_2</name>
    <name evidence="7" type="ORF">CFP56_014302</name>
</gene>
<comment type="similarity">
    <text evidence="1">Belongs to the ATP-dependent AMP-binding enzyme family.</text>
</comment>
<evidence type="ECO:0000256" key="1">
    <source>
        <dbReference type="ARBA" id="ARBA00006432"/>
    </source>
</evidence>
<accession>A0AAW0KRC5</accession>
<dbReference type="Gene3D" id="3.30.300.30">
    <property type="match status" value="2"/>
</dbReference>
<dbReference type="EMBL" id="PKMF04000226">
    <property type="protein sequence ID" value="KAK7842118.1"/>
    <property type="molecule type" value="Genomic_DNA"/>
</dbReference>
<evidence type="ECO:0000259" key="5">
    <source>
        <dbReference type="Pfam" id="PF00501"/>
    </source>
</evidence>
<organism evidence="7 8">
    <name type="scientific">Quercus suber</name>
    <name type="common">Cork oak</name>
    <dbReference type="NCBI Taxonomy" id="58331"/>
    <lineage>
        <taxon>Eukaryota</taxon>
        <taxon>Viridiplantae</taxon>
        <taxon>Streptophyta</taxon>
        <taxon>Embryophyta</taxon>
        <taxon>Tracheophyta</taxon>
        <taxon>Spermatophyta</taxon>
        <taxon>Magnoliopsida</taxon>
        <taxon>eudicotyledons</taxon>
        <taxon>Gunneridae</taxon>
        <taxon>Pentapetalae</taxon>
        <taxon>rosids</taxon>
        <taxon>fabids</taxon>
        <taxon>Fagales</taxon>
        <taxon>Fagaceae</taxon>
        <taxon>Quercus</taxon>
    </lineage>
</organism>
<dbReference type="InterPro" id="IPR020845">
    <property type="entry name" value="AMP-binding_CS"/>
</dbReference>
<dbReference type="FunFam" id="3.40.50.12780:FF:000003">
    <property type="entry name" value="Long-chain-fatty-acid--CoA ligase FadD"/>
    <property type="match status" value="1"/>
</dbReference>
<feature type="domain" description="AMP-binding enzyme C-terminal" evidence="6">
    <location>
        <begin position="466"/>
        <end position="541"/>
    </location>
</feature>
<keyword evidence="8" id="KW-1185">Reference proteome</keyword>
<dbReference type="FunFam" id="3.30.300.30:FF:000007">
    <property type="entry name" value="4-coumarate--CoA ligase 2"/>
    <property type="match status" value="2"/>
</dbReference>
<dbReference type="InterPro" id="IPR042099">
    <property type="entry name" value="ANL_N_sf"/>
</dbReference>
<dbReference type="InterPro" id="IPR000873">
    <property type="entry name" value="AMP-dep_synth/lig_dom"/>
</dbReference>
<dbReference type="PROSITE" id="PS00455">
    <property type="entry name" value="AMP_BINDING"/>
    <property type="match status" value="1"/>
</dbReference>
<dbReference type="Proteomes" id="UP000237347">
    <property type="component" value="Unassembled WGS sequence"/>
</dbReference>
<evidence type="ECO:0000256" key="4">
    <source>
        <dbReference type="ARBA" id="ARBA00022840"/>
    </source>
</evidence>
<dbReference type="SUPFAM" id="SSF56801">
    <property type="entry name" value="Acetyl-CoA synthetase-like"/>
    <property type="match status" value="2"/>
</dbReference>
<keyword evidence="4" id="KW-0067">ATP-binding</keyword>
<name>A0AAW0KRC5_QUESU</name>
<dbReference type="GO" id="GO:0005524">
    <property type="term" value="F:ATP binding"/>
    <property type="evidence" value="ECO:0007669"/>
    <property type="project" value="UniProtKB-KW"/>
</dbReference>
<dbReference type="PANTHER" id="PTHR24096:SF251">
    <property type="entry name" value="4-COUMARATE--COA LIGASE-LIKE 9"/>
    <property type="match status" value="1"/>
</dbReference>
<dbReference type="AlphaFoldDB" id="A0AAW0KRC5"/>
<feature type="domain" description="AMP-dependent synthetase/ligase" evidence="5">
    <location>
        <begin position="61"/>
        <end position="414"/>
    </location>
</feature>
<reference evidence="7 8" key="1">
    <citation type="journal article" date="2018" name="Sci. Data">
        <title>The draft genome sequence of cork oak.</title>
        <authorList>
            <person name="Ramos A.M."/>
            <person name="Usie A."/>
            <person name="Barbosa P."/>
            <person name="Barros P.M."/>
            <person name="Capote T."/>
            <person name="Chaves I."/>
            <person name="Simoes F."/>
            <person name="Abreu I."/>
            <person name="Carrasquinho I."/>
            <person name="Faro C."/>
            <person name="Guimaraes J.B."/>
            <person name="Mendonca D."/>
            <person name="Nobrega F."/>
            <person name="Rodrigues L."/>
            <person name="Saibo N.J.M."/>
            <person name="Varela M.C."/>
            <person name="Egas C."/>
            <person name="Matos J."/>
            <person name="Miguel C.M."/>
            <person name="Oliveira M.M."/>
            <person name="Ricardo C.P."/>
            <person name="Goncalves S."/>
        </authorList>
    </citation>
    <scope>NUCLEOTIDE SEQUENCE [LARGE SCALE GENOMIC DNA]</scope>
    <source>
        <strain evidence="8">cv. HL8</strain>
    </source>
</reference>
<proteinExistence type="inferred from homology"/>
<feature type="domain" description="AMP-dependent synthetase/ligase" evidence="5">
    <location>
        <begin position="562"/>
        <end position="627"/>
    </location>
</feature>
<sequence>MATETNHSPSSSVDPKSGFCYKTKTYHSLRPKIPLPPPSQPLSITDYTLSQLHNSPTPISNKAVLIEATTGRRVSYGEFLSQVHSLTSSLQTRFPSLSKGHVAFILAPTSVHVPVLYFSLMALGVTISPANPIGSDSEVAHQVRLCNPVVSFATSATVKKLSRLNIPLGTVLLDSPEFDSMISAQVASTHRRVEIAQSDSAAILYSSGTTGRVKGVILTHRNLIALIGGFVQLRHFGDPDPNEPEPVSFFTLPLFHVFGFMMAVRAVASAETMVIVERFDFETMLRAVEKYRATYIPVSPPLVVALVKSDLAKKYDLGSLRMLACGGAPLGKEVTLKFNAKFPNTEIVQGYGLTETGGAATRALGPEESLQYGSAGRLAENMEAKIVDPETGEALPPGQRGELWLRGPTVMKGYVGDDKATAETFASEGWLKTGDLCYFDSEGFLFIVDRLKELIKYKGYQVPPVELEHLLHSHPEIADAAVIPYPDEEAGQIPMAFVVRKPGSNVTEAQVIDFIAKQVAPYKKVRRVSFINSIPKNPSGKILRRELVALVLPAEKKIYGHSKGYGLTETGGAATRALGPEESLQYGSAGRLAENMEAKIVDPETGEALPPGQRGELWLRGPTVMKGELCYLIHHNPGFSAGYVGDDKATAETFASEGWLKTGDLCYFDSEGFLFIVDRLKELIKYKGYQVPPVELEHLLHSHPEIADAAVIPYPDEEAGQIPMAFVVRKPGSNVTEAQVIDFIAKQVAPYKKVRRVSFINSIPKNPSGKILRRELVALVLPAEKKIYGHSKCAPPFTYSASITLLYKLQVSIILLSSKIKGLSLKFPTAVTFSAYEGAKFVDPLHPLKMNPNISS</sequence>
<dbReference type="Pfam" id="PF00501">
    <property type="entry name" value="AMP-binding"/>
    <property type="match status" value="2"/>
</dbReference>
<keyword evidence="2" id="KW-0436">Ligase</keyword>
<feature type="domain" description="AMP-binding enzyme C-terminal" evidence="6">
    <location>
        <begin position="695"/>
        <end position="770"/>
    </location>
</feature>
<protein>
    <submittedName>
        <fullName evidence="7">4-coumarate--coa ligase-like 9</fullName>
    </submittedName>
</protein>
<dbReference type="Gene3D" id="3.40.50.12780">
    <property type="entry name" value="N-terminal domain of ligase-like"/>
    <property type="match status" value="2"/>
</dbReference>
<evidence type="ECO:0000256" key="3">
    <source>
        <dbReference type="ARBA" id="ARBA00022741"/>
    </source>
</evidence>
<dbReference type="Pfam" id="PF13193">
    <property type="entry name" value="AMP-binding_C"/>
    <property type="match status" value="2"/>
</dbReference>
<evidence type="ECO:0000256" key="2">
    <source>
        <dbReference type="ARBA" id="ARBA00022598"/>
    </source>
</evidence>
<evidence type="ECO:0000313" key="8">
    <source>
        <dbReference type="Proteomes" id="UP000237347"/>
    </source>
</evidence>